<dbReference type="GO" id="GO:0005524">
    <property type="term" value="F:ATP binding"/>
    <property type="evidence" value="ECO:0007669"/>
    <property type="project" value="InterPro"/>
</dbReference>
<dbReference type="InterPro" id="IPR027065">
    <property type="entry name" value="Lon_Prtase"/>
</dbReference>
<comment type="similarity">
    <text evidence="1">Belongs to the peptidase S16 family.</text>
</comment>
<dbReference type="EC" id="3.4.21.53" evidence="1"/>
<dbReference type="GO" id="GO:0030163">
    <property type="term" value="P:protein catabolic process"/>
    <property type="evidence" value="ECO:0007669"/>
    <property type="project" value="InterPro"/>
</dbReference>
<feature type="active site" evidence="1">
    <location>
        <position position="290"/>
    </location>
</feature>
<dbReference type="InterPro" id="IPR036034">
    <property type="entry name" value="PDZ_sf"/>
</dbReference>
<dbReference type="PROSITE" id="PS51786">
    <property type="entry name" value="LON_PROTEOLYTIC"/>
    <property type="match status" value="1"/>
</dbReference>
<comment type="caution">
    <text evidence="3">The sequence shown here is derived from an EMBL/GenBank/DDBJ whole genome shotgun (WGS) entry which is preliminary data.</text>
</comment>
<dbReference type="InterPro" id="IPR014721">
    <property type="entry name" value="Ribsml_uS5_D2-typ_fold_subgr"/>
</dbReference>
<dbReference type="InterPro" id="IPR008269">
    <property type="entry name" value="Lon_proteolytic"/>
</dbReference>
<keyword evidence="1" id="KW-0645">Protease</keyword>
<dbReference type="Pfam" id="PF13180">
    <property type="entry name" value="PDZ_2"/>
    <property type="match status" value="1"/>
</dbReference>
<keyword evidence="4" id="KW-1185">Reference proteome</keyword>
<reference evidence="3 4" key="1">
    <citation type="submission" date="2019-06" db="EMBL/GenBank/DDBJ databases">
        <title>Sequencing the genomes of 1000 actinobacteria strains.</title>
        <authorList>
            <person name="Klenk H.-P."/>
        </authorList>
    </citation>
    <scope>NUCLEOTIDE SEQUENCE [LARGE SCALE GENOMIC DNA]</scope>
    <source>
        <strain evidence="3 4">DSM 8251</strain>
    </source>
</reference>
<dbReference type="EMBL" id="VFOR01000002">
    <property type="protein sequence ID" value="TQL57623.1"/>
    <property type="molecule type" value="Genomic_DNA"/>
</dbReference>
<sequence>MSRQTVTAAVAAGCFISTAAILMFVPVPYVMYSPGNAYDIFALDAEKRPTVSVSGVPTYPVSGELRMTTVSVTRSDANLTLPEVVFGQLSPSHDVLPRENVYPEGKSAEQVQSEERQMMDTSQQEAIVAALREAGQPVEEIPVVASVVTDGPSDGILMPGDFVLEVDGEPVQATSDIPEHVQQREPGDEITLKVLGADTDEPEEVTVPVEIGPEGTPRIGIGVELGYQYDAEVNFGVREGIGGPSAGLVFALGIYEQVTPGDLVAGRDIAGTGTIDVDGRVGPIGGIREKIHGAEKAGAEVFLVPAENCRDVVGLRTDAELVRVDDLAGAVDALDGDGPMPRCG</sequence>
<protein>
    <recommendedName>
        <fullName evidence="1">endopeptidase La</fullName>
        <ecNumber evidence="1">3.4.21.53</ecNumber>
    </recommendedName>
</protein>
<proteinExistence type="inferred from homology"/>
<gene>
    <name evidence="3" type="ORF">FB460_1458</name>
</gene>
<keyword evidence="1" id="KW-0720">Serine protease</keyword>
<keyword evidence="1" id="KW-0378">Hydrolase</keyword>
<dbReference type="Gene3D" id="2.30.42.10">
    <property type="match status" value="1"/>
</dbReference>
<accession>A0A542ZBA0</accession>
<dbReference type="PANTHER" id="PTHR10046">
    <property type="entry name" value="ATP DEPENDENT LON PROTEASE FAMILY MEMBER"/>
    <property type="match status" value="1"/>
</dbReference>
<dbReference type="RefSeq" id="WP_170209992.1">
    <property type="nucleotide sequence ID" value="NZ_BAAAMD010000003.1"/>
</dbReference>
<name>A0A542ZBA0_9ACTN</name>
<dbReference type="SUPFAM" id="SSF54211">
    <property type="entry name" value="Ribosomal protein S5 domain 2-like"/>
    <property type="match status" value="1"/>
</dbReference>
<dbReference type="Proteomes" id="UP000316196">
    <property type="component" value="Unassembled WGS sequence"/>
</dbReference>
<dbReference type="SUPFAM" id="SSF50156">
    <property type="entry name" value="PDZ domain-like"/>
    <property type="match status" value="1"/>
</dbReference>
<dbReference type="InterPro" id="IPR001478">
    <property type="entry name" value="PDZ"/>
</dbReference>
<feature type="domain" description="Lon proteolytic" evidence="2">
    <location>
        <begin position="239"/>
        <end position="337"/>
    </location>
</feature>
<evidence type="ECO:0000313" key="4">
    <source>
        <dbReference type="Proteomes" id="UP000316196"/>
    </source>
</evidence>
<dbReference type="GO" id="GO:0006508">
    <property type="term" value="P:proteolysis"/>
    <property type="evidence" value="ECO:0007669"/>
    <property type="project" value="UniProtKB-KW"/>
</dbReference>
<evidence type="ECO:0000256" key="1">
    <source>
        <dbReference type="PROSITE-ProRule" id="PRU01122"/>
    </source>
</evidence>
<evidence type="ECO:0000259" key="2">
    <source>
        <dbReference type="PROSITE" id="PS51786"/>
    </source>
</evidence>
<dbReference type="GO" id="GO:0004252">
    <property type="term" value="F:serine-type endopeptidase activity"/>
    <property type="evidence" value="ECO:0007669"/>
    <property type="project" value="UniProtKB-UniRule"/>
</dbReference>
<organism evidence="3 4">
    <name type="scientific">Propioniferax innocua</name>
    <dbReference type="NCBI Taxonomy" id="1753"/>
    <lineage>
        <taxon>Bacteria</taxon>
        <taxon>Bacillati</taxon>
        <taxon>Actinomycetota</taxon>
        <taxon>Actinomycetes</taxon>
        <taxon>Propionibacteriales</taxon>
        <taxon>Propionibacteriaceae</taxon>
        <taxon>Propioniferax</taxon>
    </lineage>
</organism>
<feature type="active site" evidence="1">
    <location>
        <position position="245"/>
    </location>
</feature>
<dbReference type="Gene3D" id="3.30.230.10">
    <property type="match status" value="1"/>
</dbReference>
<comment type="catalytic activity">
    <reaction evidence="1">
        <text>Hydrolysis of proteins in presence of ATP.</text>
        <dbReference type="EC" id="3.4.21.53"/>
    </reaction>
</comment>
<dbReference type="Pfam" id="PF05362">
    <property type="entry name" value="Lon_C"/>
    <property type="match status" value="1"/>
</dbReference>
<dbReference type="AlphaFoldDB" id="A0A542ZBA0"/>
<dbReference type="InterPro" id="IPR020568">
    <property type="entry name" value="Ribosomal_Su5_D2-typ_SF"/>
</dbReference>
<evidence type="ECO:0000313" key="3">
    <source>
        <dbReference type="EMBL" id="TQL57623.1"/>
    </source>
</evidence>
<dbReference type="GO" id="GO:0004176">
    <property type="term" value="F:ATP-dependent peptidase activity"/>
    <property type="evidence" value="ECO:0007669"/>
    <property type="project" value="UniProtKB-UniRule"/>
</dbReference>